<dbReference type="SUPFAM" id="SSF89796">
    <property type="entry name" value="CoA-transferase family III (CaiB/BaiF)"/>
    <property type="match status" value="2"/>
</dbReference>
<dbReference type="GO" id="GO:0016740">
    <property type="term" value="F:transferase activity"/>
    <property type="evidence" value="ECO:0007669"/>
    <property type="project" value="UniProtKB-KW"/>
</dbReference>
<comment type="similarity">
    <text evidence="1">Belongs to the CoA-transferase III family.</text>
</comment>
<dbReference type="AlphaFoldDB" id="A0A284RNM4"/>
<dbReference type="Pfam" id="PF02515">
    <property type="entry name" value="CoA_transf_3"/>
    <property type="match status" value="1"/>
</dbReference>
<name>A0A284RNM4_ARMOS</name>
<dbReference type="OrthoDB" id="2308815at2759"/>
<proteinExistence type="inferred from homology"/>
<dbReference type="OMA" id="WSHRSGW"/>
<evidence type="ECO:0000313" key="2">
    <source>
        <dbReference type="EMBL" id="SJL10369.1"/>
    </source>
</evidence>
<dbReference type="PANTHER" id="PTHR48229:SF2">
    <property type="entry name" value="CAIB_BAIF FAMILY PROTEIN"/>
    <property type="match status" value="1"/>
</dbReference>
<reference evidence="3" key="1">
    <citation type="journal article" date="2017" name="Nat. Ecol. Evol.">
        <title>Genome expansion and lineage-specific genetic innovations in the forest pathogenic fungi Armillaria.</title>
        <authorList>
            <person name="Sipos G."/>
            <person name="Prasanna A.N."/>
            <person name="Walter M.C."/>
            <person name="O'Connor E."/>
            <person name="Balint B."/>
            <person name="Krizsan K."/>
            <person name="Kiss B."/>
            <person name="Hess J."/>
            <person name="Varga T."/>
            <person name="Slot J."/>
            <person name="Riley R."/>
            <person name="Boka B."/>
            <person name="Rigling D."/>
            <person name="Barry K."/>
            <person name="Lee J."/>
            <person name="Mihaltcheva S."/>
            <person name="LaButti K."/>
            <person name="Lipzen A."/>
            <person name="Waldron R."/>
            <person name="Moloney N.M."/>
            <person name="Sperisen C."/>
            <person name="Kredics L."/>
            <person name="Vagvoelgyi C."/>
            <person name="Patrignani A."/>
            <person name="Fitzpatrick D."/>
            <person name="Nagy I."/>
            <person name="Doyle S."/>
            <person name="Anderson J.B."/>
            <person name="Grigoriev I.V."/>
            <person name="Gueldener U."/>
            <person name="Muensterkoetter M."/>
            <person name="Nagy L.G."/>
        </authorList>
    </citation>
    <scope>NUCLEOTIDE SEQUENCE [LARGE SCALE GENOMIC DNA]</scope>
    <source>
        <strain evidence="3">C18/9</strain>
    </source>
</reference>
<dbReference type="InterPro" id="IPR023606">
    <property type="entry name" value="CoA-Trfase_III_dom_1_sf"/>
</dbReference>
<organism evidence="2 3">
    <name type="scientific">Armillaria ostoyae</name>
    <name type="common">Armillaria root rot fungus</name>
    <dbReference type="NCBI Taxonomy" id="47428"/>
    <lineage>
        <taxon>Eukaryota</taxon>
        <taxon>Fungi</taxon>
        <taxon>Dikarya</taxon>
        <taxon>Basidiomycota</taxon>
        <taxon>Agaricomycotina</taxon>
        <taxon>Agaricomycetes</taxon>
        <taxon>Agaricomycetidae</taxon>
        <taxon>Agaricales</taxon>
        <taxon>Marasmiineae</taxon>
        <taxon>Physalacriaceae</taxon>
        <taxon>Armillaria</taxon>
    </lineage>
</organism>
<dbReference type="PANTHER" id="PTHR48229">
    <property type="entry name" value="CAIB/BAIF FAMILY ENZYME (AFU_ORTHOLOGUE AFUA_1G05360)-RELATED"/>
    <property type="match status" value="1"/>
</dbReference>
<accession>A0A284RNM4</accession>
<evidence type="ECO:0000256" key="1">
    <source>
        <dbReference type="ARBA" id="ARBA00008383"/>
    </source>
</evidence>
<evidence type="ECO:0000313" key="3">
    <source>
        <dbReference type="Proteomes" id="UP000219338"/>
    </source>
</evidence>
<gene>
    <name evidence="2" type="ORF">ARMOST_13755</name>
</gene>
<dbReference type="InterPro" id="IPR052985">
    <property type="entry name" value="CoA-trans_III_biosynth/detox"/>
</dbReference>
<dbReference type="InterPro" id="IPR003673">
    <property type="entry name" value="CoA-Trfase_fam_III"/>
</dbReference>
<dbReference type="Gene3D" id="3.40.50.10540">
    <property type="entry name" value="Crotonobetainyl-coa:carnitine coa-transferase, domain 1"/>
    <property type="match status" value="1"/>
</dbReference>
<keyword evidence="2" id="KW-0808">Transferase</keyword>
<dbReference type="EMBL" id="FUEG01000012">
    <property type="protein sequence ID" value="SJL10369.1"/>
    <property type="molecule type" value="Genomic_DNA"/>
</dbReference>
<dbReference type="STRING" id="47428.A0A284RNM4"/>
<keyword evidence="3" id="KW-1185">Reference proteome</keyword>
<sequence>MPAYSIPLQAGELLSTGILSNPLHDLPADIKEAASLVEYVGSDEPCMPINWRFAESIASIKGLEGAMLNVLLKRKYGIPYQKIVIDTDHAQLYFMSPLLYMYSLDGKDVSATLSLNSGLEKYFPNYDTHDVKNLYMRTMCTTMYKTKDCRFYHLHGSMNPRITLTALDVPRSHETEVSSLDRAGEIFAEKVAEYEAEAIETLMNVKYRQAGTVAHSKEEYLASEHGKAHAHIGLYELHHIPNTKQLPTWWSPVDGKTIPERPLFGLKIVDLTRVIAGAAIGRDLAELGASVLRITCPGVSDMNVLNAEMGWGKWNAHLDLKKEEDRNVLRELILEADVVIEGYRPGVMAKWGFGKDDILQLFEDKEKGIIYAHENCYGWHGPWTPRSGWQQISDANTGVSYGFGRAMGVDEPVTPVWPNSDFWLVDVFDCTLLEAHHLAARALLAQLGLYRRSLNALKKVALNYYNQWLINSCGEYPKDVWDTVYAKAGRPVFHARDHMVQLMLPLLSILKETNAPIFKDGYFERRENPGVVPMRTVKPVLTFPEGIVKPGFQVGSRPNGVDKPVWPADLTTPAIV</sequence>
<dbReference type="Proteomes" id="UP000219338">
    <property type="component" value="Unassembled WGS sequence"/>
</dbReference>
<protein>
    <submittedName>
        <fullName evidence="2">Related to acyl-CoA transferases/carnitine dehydratase</fullName>
    </submittedName>
</protein>